<dbReference type="Proteomes" id="UP000823405">
    <property type="component" value="Unassembled WGS sequence"/>
</dbReference>
<accession>A0A9P6QV88</accession>
<feature type="non-terminal residue" evidence="2">
    <location>
        <position position="1"/>
    </location>
</feature>
<gene>
    <name evidence="2" type="ORF">BGZ97_003721</name>
</gene>
<dbReference type="AlphaFoldDB" id="A0A9P6QV88"/>
<name>A0A9P6QV88_9FUNG</name>
<dbReference type="EMBL" id="JAAAIN010001895">
    <property type="protein sequence ID" value="KAG0299394.1"/>
    <property type="molecule type" value="Genomic_DNA"/>
</dbReference>
<evidence type="ECO:0000313" key="3">
    <source>
        <dbReference type="Proteomes" id="UP000823405"/>
    </source>
</evidence>
<organism evidence="2 3">
    <name type="scientific">Linnemannia gamsii</name>
    <dbReference type="NCBI Taxonomy" id="64522"/>
    <lineage>
        <taxon>Eukaryota</taxon>
        <taxon>Fungi</taxon>
        <taxon>Fungi incertae sedis</taxon>
        <taxon>Mucoromycota</taxon>
        <taxon>Mortierellomycotina</taxon>
        <taxon>Mortierellomycetes</taxon>
        <taxon>Mortierellales</taxon>
        <taxon>Mortierellaceae</taxon>
        <taxon>Linnemannia</taxon>
    </lineage>
</organism>
<sequence>MTRKPIPRYPHSCLAPSSHSNSTVLLIGVSGSVNGRLEINTIDLSDINNPQANLTAIDEQVLYWRSQSPIFCHTYPDYKPKDNQLNPVHIQQFNPSWTFDTNVYPNGKIDFPTSKSSANPFLSVGTYTLGSKAPARGHAVIFDSASSGWIYPTAGYIVGASTYSGNMLQLESPVSVNMDNITLTSEAVGVTMGADAYILDKASDNSTIAYYINPEQSTLLQRVPITGHSPRYSSALVATSMGSQVVVYSSNANGPRFNTFDPTTMTWILAIFIIIRSRWRRQQQQSASKRTKNYDRNSKTELLEDQRCIERMVSTVRSPQFNPAQPYNPPVTGQSLGRNPQSPVLED</sequence>
<protein>
    <submittedName>
        <fullName evidence="2">Uncharacterized protein</fullName>
    </submittedName>
</protein>
<comment type="caution">
    <text evidence="2">The sequence shown here is derived from an EMBL/GenBank/DDBJ whole genome shotgun (WGS) entry which is preliminary data.</text>
</comment>
<proteinExistence type="predicted"/>
<reference evidence="2" key="1">
    <citation type="journal article" date="2020" name="Fungal Divers.">
        <title>Resolving the Mortierellaceae phylogeny through synthesis of multi-gene phylogenetics and phylogenomics.</title>
        <authorList>
            <person name="Vandepol N."/>
            <person name="Liber J."/>
            <person name="Desiro A."/>
            <person name="Na H."/>
            <person name="Kennedy M."/>
            <person name="Barry K."/>
            <person name="Grigoriev I.V."/>
            <person name="Miller A.N."/>
            <person name="O'Donnell K."/>
            <person name="Stajich J.E."/>
            <person name="Bonito G."/>
        </authorList>
    </citation>
    <scope>NUCLEOTIDE SEQUENCE</scope>
    <source>
        <strain evidence="2">NVP60</strain>
    </source>
</reference>
<evidence type="ECO:0000256" key="1">
    <source>
        <dbReference type="SAM" id="MobiDB-lite"/>
    </source>
</evidence>
<evidence type="ECO:0000313" key="2">
    <source>
        <dbReference type="EMBL" id="KAG0299394.1"/>
    </source>
</evidence>
<dbReference type="OrthoDB" id="2431454at2759"/>
<feature type="region of interest" description="Disordered" evidence="1">
    <location>
        <begin position="318"/>
        <end position="347"/>
    </location>
</feature>
<keyword evidence="3" id="KW-1185">Reference proteome</keyword>